<sequence length="253" mass="28633">MTVFLFALLYLFHLIADVQSKLPSTPMPCSAEVVSKTIRCRQVEATKLQQIAPTNWHTVVSRTFLSQLLHICNSVERLFQCTASYLNATCEFPVNLPGYSEADHVVGAIQLCHDTQVYDKYAILVNCIKANYQEFTYCRPMNTSSAKNHGCRNLRRPNKCIVDFTVRNCQDTSSMVQLVRYLSATMVHTPSTMCAYARRGISPGSTETLNRDGLMRPFLRNVSNSNSFGFQTALLSFLFEFPLSLIIIVFVRM</sequence>
<organism evidence="3 4">
    <name type="scientific">Paragonimus skrjabini miyazakii</name>
    <dbReference type="NCBI Taxonomy" id="59628"/>
    <lineage>
        <taxon>Eukaryota</taxon>
        <taxon>Metazoa</taxon>
        <taxon>Spiralia</taxon>
        <taxon>Lophotrochozoa</taxon>
        <taxon>Platyhelminthes</taxon>
        <taxon>Trematoda</taxon>
        <taxon>Digenea</taxon>
        <taxon>Plagiorchiida</taxon>
        <taxon>Troglotremata</taxon>
        <taxon>Troglotrematidae</taxon>
        <taxon>Paragonimus</taxon>
    </lineage>
</organism>
<comment type="caution">
    <text evidence="3">The sequence shown here is derived from an EMBL/GenBank/DDBJ whole genome shotgun (WGS) entry which is preliminary data.</text>
</comment>
<evidence type="ECO:0000313" key="4">
    <source>
        <dbReference type="Proteomes" id="UP000822476"/>
    </source>
</evidence>
<keyword evidence="2" id="KW-0732">Signal</keyword>
<keyword evidence="1" id="KW-0812">Transmembrane</keyword>
<evidence type="ECO:0000256" key="1">
    <source>
        <dbReference type="SAM" id="Phobius"/>
    </source>
</evidence>
<evidence type="ECO:0000256" key="2">
    <source>
        <dbReference type="SAM" id="SignalP"/>
    </source>
</evidence>
<keyword evidence="4" id="KW-1185">Reference proteome</keyword>
<protein>
    <submittedName>
        <fullName evidence="3">Uncharacterized protein</fullName>
    </submittedName>
</protein>
<dbReference type="Proteomes" id="UP000822476">
    <property type="component" value="Unassembled WGS sequence"/>
</dbReference>
<name>A0A8S9YN58_9TREM</name>
<accession>A0A8S9YN58</accession>
<proteinExistence type="predicted"/>
<reference evidence="3" key="1">
    <citation type="submission" date="2019-07" db="EMBL/GenBank/DDBJ databases">
        <title>Annotation for the trematode Paragonimus miyazaki's.</title>
        <authorList>
            <person name="Choi Y.-J."/>
        </authorList>
    </citation>
    <scope>NUCLEOTIDE SEQUENCE</scope>
    <source>
        <strain evidence="3">Japan</strain>
    </source>
</reference>
<dbReference type="OrthoDB" id="6277816at2759"/>
<evidence type="ECO:0000313" key="3">
    <source>
        <dbReference type="EMBL" id="KAF7256194.1"/>
    </source>
</evidence>
<feature type="chain" id="PRO_5035713643" evidence="2">
    <location>
        <begin position="21"/>
        <end position="253"/>
    </location>
</feature>
<keyword evidence="1" id="KW-1133">Transmembrane helix</keyword>
<gene>
    <name evidence="3" type="ORF">EG68_06762</name>
</gene>
<feature type="transmembrane region" description="Helical" evidence="1">
    <location>
        <begin position="228"/>
        <end position="251"/>
    </location>
</feature>
<keyword evidence="1" id="KW-0472">Membrane</keyword>
<feature type="signal peptide" evidence="2">
    <location>
        <begin position="1"/>
        <end position="20"/>
    </location>
</feature>
<dbReference type="EMBL" id="JTDE01003316">
    <property type="protein sequence ID" value="KAF7256194.1"/>
    <property type="molecule type" value="Genomic_DNA"/>
</dbReference>
<dbReference type="AlphaFoldDB" id="A0A8S9YN58"/>